<dbReference type="CDD" id="cd00161">
    <property type="entry name" value="beta-trefoil_Ricin-like"/>
    <property type="match status" value="1"/>
</dbReference>
<dbReference type="Pfam" id="PF14200">
    <property type="entry name" value="RicinB_lectin_2"/>
    <property type="match status" value="1"/>
</dbReference>
<keyword evidence="1" id="KW-0732">Signal</keyword>
<dbReference type="AlphaFoldDB" id="A0A5M3WWE5"/>
<keyword evidence="4" id="KW-1185">Reference proteome</keyword>
<dbReference type="EMBL" id="BLAE01000038">
    <property type="protein sequence ID" value="GES12716.1"/>
    <property type="molecule type" value="Genomic_DNA"/>
</dbReference>
<dbReference type="Gene3D" id="2.80.10.50">
    <property type="match status" value="1"/>
</dbReference>
<evidence type="ECO:0000313" key="3">
    <source>
        <dbReference type="EMBL" id="GES12716.1"/>
    </source>
</evidence>
<feature type="signal peptide" evidence="1">
    <location>
        <begin position="1"/>
        <end position="28"/>
    </location>
</feature>
<evidence type="ECO:0000259" key="2">
    <source>
        <dbReference type="Pfam" id="PF14200"/>
    </source>
</evidence>
<evidence type="ECO:0000313" key="4">
    <source>
        <dbReference type="Proteomes" id="UP000331127"/>
    </source>
</evidence>
<accession>A0A5M3WWE5</accession>
<reference evidence="3 4" key="1">
    <citation type="submission" date="2019-10" db="EMBL/GenBank/DDBJ databases">
        <title>Whole genome shotgun sequence of Acrocarpospora macrocephala NBRC 16266.</title>
        <authorList>
            <person name="Ichikawa N."/>
            <person name="Kimura A."/>
            <person name="Kitahashi Y."/>
            <person name="Komaki H."/>
            <person name="Oguchi A."/>
        </authorList>
    </citation>
    <scope>NUCLEOTIDE SEQUENCE [LARGE SCALE GENOMIC DNA]</scope>
    <source>
        <strain evidence="3 4">NBRC 16266</strain>
    </source>
</reference>
<gene>
    <name evidence="3" type="ORF">Amac_063130</name>
</gene>
<dbReference type="OrthoDB" id="3530041at2"/>
<protein>
    <recommendedName>
        <fullName evidence="2">Ricin B lectin domain-containing protein</fullName>
    </recommendedName>
</protein>
<organism evidence="3 4">
    <name type="scientific">Acrocarpospora macrocephala</name>
    <dbReference type="NCBI Taxonomy" id="150177"/>
    <lineage>
        <taxon>Bacteria</taxon>
        <taxon>Bacillati</taxon>
        <taxon>Actinomycetota</taxon>
        <taxon>Actinomycetes</taxon>
        <taxon>Streptosporangiales</taxon>
        <taxon>Streptosporangiaceae</taxon>
        <taxon>Acrocarpospora</taxon>
    </lineage>
</organism>
<name>A0A5M3WWE5_9ACTN</name>
<dbReference type="InterPro" id="IPR000772">
    <property type="entry name" value="Ricin_B_lectin"/>
</dbReference>
<comment type="caution">
    <text evidence="3">The sequence shown here is derived from an EMBL/GenBank/DDBJ whole genome shotgun (WGS) entry which is preliminary data.</text>
</comment>
<dbReference type="InterPro" id="IPR035992">
    <property type="entry name" value="Ricin_B-like_lectins"/>
</dbReference>
<sequence>MRIGMSATLAALGLAAILSAISSTPATATAASGNQDRIASVLLPPMSPYRYIIKGDRFTVTTKVSPDAIRLKLWKMPSANNAFNLHGLWFFAPVPQRPGAYYLENRDGGCLDIIDGISAVIGTDLALRPCDGTRSQQWSTPYRDGRWALRNQWSGLYGAVKLPIAENKVLTQQRTGSFEELYFQMPFFSSWPSTADAYR</sequence>
<dbReference type="RefSeq" id="WP_155358013.1">
    <property type="nucleotide sequence ID" value="NZ_BAAAHL010000080.1"/>
</dbReference>
<dbReference type="SUPFAM" id="SSF50370">
    <property type="entry name" value="Ricin B-like lectins"/>
    <property type="match status" value="1"/>
</dbReference>
<feature type="chain" id="PRO_5039058381" description="Ricin B lectin domain-containing protein" evidence="1">
    <location>
        <begin position="29"/>
        <end position="199"/>
    </location>
</feature>
<evidence type="ECO:0000256" key="1">
    <source>
        <dbReference type="SAM" id="SignalP"/>
    </source>
</evidence>
<proteinExistence type="predicted"/>
<feature type="domain" description="Ricin B lectin" evidence="2">
    <location>
        <begin position="89"/>
        <end position="157"/>
    </location>
</feature>
<dbReference type="Proteomes" id="UP000331127">
    <property type="component" value="Unassembled WGS sequence"/>
</dbReference>